<dbReference type="RefSeq" id="WP_013796264.1">
    <property type="nucleotide sequence ID" value="NC_015559.1"/>
</dbReference>
<evidence type="ECO:0000256" key="2">
    <source>
        <dbReference type="ARBA" id="ARBA00023315"/>
    </source>
</evidence>
<accession>F6D0J1</accession>
<evidence type="ECO:0000259" key="4">
    <source>
        <dbReference type="PROSITE" id="PS51186"/>
    </source>
</evidence>
<name>F6D0J1_MARPP</name>
<protein>
    <submittedName>
        <fullName evidence="5">GCN5-related N-acetyltransferase</fullName>
    </submittedName>
</protein>
<dbReference type="SUPFAM" id="SSF55729">
    <property type="entry name" value="Acyl-CoA N-acyltransferases (Nat)"/>
    <property type="match status" value="1"/>
</dbReference>
<evidence type="ECO:0000256" key="1">
    <source>
        <dbReference type="ARBA" id="ARBA00022679"/>
    </source>
</evidence>
<dbReference type="InterPro" id="IPR051531">
    <property type="entry name" value="N-acetyltransferase"/>
</dbReference>
<dbReference type="PANTHER" id="PTHR43792:SF8">
    <property type="entry name" value="[RIBOSOMAL PROTEIN US5]-ALANINE N-ACETYLTRANSFERASE"/>
    <property type="match status" value="1"/>
</dbReference>
<dbReference type="PANTHER" id="PTHR43792">
    <property type="entry name" value="GNAT FAMILY, PUTATIVE (AFU_ORTHOLOGUE AFUA_3G00765)-RELATED-RELATED"/>
    <property type="match status" value="1"/>
</dbReference>
<sequence>MKDLLKIRPAKLDDLANILQFETNNQEWFAHFLPHYAGYAPTKPQLNKLLRGQEAGLQFLVCLHDGKIIGRFNAQYLDQNKEIIEVSYRIDKYFVNRGIARFALRHLLLVWTCRGVKEIYAKVADYNRSSIKVLLSCGFWIDEFCPETVNLKTKAHDGWVFKWSESQQPNQDVNQFDKVLSY</sequence>
<dbReference type="eggNOG" id="COG1670">
    <property type="taxonomic scope" value="Bacteria"/>
</dbReference>
<organism evidence="5 6">
    <name type="scientific">Marinomonas posidonica (strain CECT 7376 / NCIMB 14433 / IVIA-Po-181)</name>
    <dbReference type="NCBI Taxonomy" id="491952"/>
    <lineage>
        <taxon>Bacteria</taxon>
        <taxon>Pseudomonadati</taxon>
        <taxon>Pseudomonadota</taxon>
        <taxon>Gammaproteobacteria</taxon>
        <taxon>Oceanospirillales</taxon>
        <taxon>Oceanospirillaceae</taxon>
        <taxon>Marinomonas</taxon>
    </lineage>
</organism>
<reference evidence="5 6" key="1">
    <citation type="journal article" date="2012" name="Stand. Genomic Sci.">
        <title>Complete genome sequence of Marinomonas posidonica type strain (IVIA-Po-181(T)).</title>
        <authorList>
            <person name="Lucas-Elio P."/>
            <person name="Goodwin L."/>
            <person name="Woyke T."/>
            <person name="Pitluck S."/>
            <person name="Nolan M."/>
            <person name="Kyrpides N.C."/>
            <person name="Detter J.C."/>
            <person name="Copeland A."/>
            <person name="Lu M."/>
            <person name="Bruce D."/>
            <person name="Detter C."/>
            <person name="Tapia R."/>
            <person name="Han S."/>
            <person name="Land M.L."/>
            <person name="Ivanova N."/>
            <person name="Mikhailova N."/>
            <person name="Johnston A.W."/>
            <person name="Sanchez-Amat A."/>
        </authorList>
    </citation>
    <scope>NUCLEOTIDE SEQUENCE [LARGE SCALE GENOMIC DNA]</scope>
    <source>
        <strain evidence="6">CECT 7376 / NCIMB 14433 / IVIA-Po-181</strain>
    </source>
</reference>
<evidence type="ECO:0000256" key="3">
    <source>
        <dbReference type="ARBA" id="ARBA00038502"/>
    </source>
</evidence>
<dbReference type="PROSITE" id="PS51186">
    <property type="entry name" value="GNAT"/>
    <property type="match status" value="1"/>
</dbReference>
<dbReference type="GO" id="GO:0005737">
    <property type="term" value="C:cytoplasm"/>
    <property type="evidence" value="ECO:0007669"/>
    <property type="project" value="TreeGrafter"/>
</dbReference>
<dbReference type="GO" id="GO:0008999">
    <property type="term" value="F:protein-N-terminal-alanine acetyltransferase activity"/>
    <property type="evidence" value="ECO:0007669"/>
    <property type="project" value="TreeGrafter"/>
</dbReference>
<evidence type="ECO:0000313" key="6">
    <source>
        <dbReference type="Proteomes" id="UP000009230"/>
    </source>
</evidence>
<evidence type="ECO:0000313" key="5">
    <source>
        <dbReference type="EMBL" id="AEF54789.1"/>
    </source>
</evidence>
<comment type="similarity">
    <text evidence="3">Belongs to the acetyltransferase family. RimJ subfamily.</text>
</comment>
<dbReference type="EMBL" id="CP002771">
    <property type="protein sequence ID" value="AEF54789.1"/>
    <property type="molecule type" value="Genomic_DNA"/>
</dbReference>
<dbReference type="Proteomes" id="UP000009230">
    <property type="component" value="Chromosome"/>
</dbReference>
<keyword evidence="2" id="KW-0012">Acyltransferase</keyword>
<dbReference type="AlphaFoldDB" id="F6D0J1"/>
<dbReference type="HOGENOM" id="CLU_013985_40_2_6"/>
<dbReference type="InterPro" id="IPR000182">
    <property type="entry name" value="GNAT_dom"/>
</dbReference>
<dbReference type="KEGG" id="mpc:Mar181_1751"/>
<gene>
    <name evidence="5" type="ordered locus">Mar181_1751</name>
</gene>
<dbReference type="Pfam" id="PF13302">
    <property type="entry name" value="Acetyltransf_3"/>
    <property type="match status" value="1"/>
</dbReference>
<keyword evidence="6" id="KW-1185">Reference proteome</keyword>
<feature type="domain" description="N-acetyltransferase" evidence="4">
    <location>
        <begin position="5"/>
        <end position="157"/>
    </location>
</feature>
<proteinExistence type="inferred from homology"/>
<dbReference type="STRING" id="491952.Mar181_1751"/>
<dbReference type="OrthoDB" id="7852312at2"/>
<dbReference type="InterPro" id="IPR016181">
    <property type="entry name" value="Acyl_CoA_acyltransferase"/>
</dbReference>
<keyword evidence="1" id="KW-0808">Transferase</keyword>
<dbReference type="Gene3D" id="3.40.630.30">
    <property type="match status" value="1"/>
</dbReference>